<dbReference type="Proteomes" id="UP000001056">
    <property type="component" value="Unassembled WGS sequence"/>
</dbReference>
<dbReference type="OrthoDB" id="4186058at2759"/>
<dbReference type="InParanoid" id="Q2GQY2"/>
<evidence type="ECO:0000313" key="3">
    <source>
        <dbReference type="Proteomes" id="UP000001056"/>
    </source>
</evidence>
<dbReference type="AlphaFoldDB" id="Q2GQY2"/>
<dbReference type="RefSeq" id="XP_001227549.1">
    <property type="nucleotide sequence ID" value="XM_001227548.1"/>
</dbReference>
<reference evidence="3" key="1">
    <citation type="journal article" date="2015" name="Genome Announc.">
        <title>Draft genome sequence of the cellulolytic fungus Chaetomium globosum.</title>
        <authorList>
            <person name="Cuomo C.A."/>
            <person name="Untereiner W.A."/>
            <person name="Ma L.-J."/>
            <person name="Grabherr M."/>
            <person name="Birren B.W."/>
        </authorList>
    </citation>
    <scope>NUCLEOTIDE SEQUENCE [LARGE SCALE GENOMIC DNA]</scope>
    <source>
        <strain evidence="3">ATCC 6205 / CBS 148.51 / DSM 1962 / NBRC 6347 / NRRL 1970</strain>
    </source>
</reference>
<organism evidence="2 3">
    <name type="scientific">Chaetomium globosum (strain ATCC 6205 / CBS 148.51 / DSM 1962 / NBRC 6347 / NRRL 1970)</name>
    <name type="common">Soil fungus</name>
    <dbReference type="NCBI Taxonomy" id="306901"/>
    <lineage>
        <taxon>Eukaryota</taxon>
        <taxon>Fungi</taxon>
        <taxon>Dikarya</taxon>
        <taxon>Ascomycota</taxon>
        <taxon>Pezizomycotina</taxon>
        <taxon>Sordariomycetes</taxon>
        <taxon>Sordariomycetidae</taxon>
        <taxon>Sordariales</taxon>
        <taxon>Chaetomiaceae</taxon>
        <taxon>Chaetomium</taxon>
    </lineage>
</organism>
<dbReference type="VEuPathDB" id="FungiDB:CHGG_09622"/>
<dbReference type="OMA" id="WAIEIME"/>
<feature type="compositionally biased region" description="Pro residues" evidence="1">
    <location>
        <begin position="41"/>
        <end position="52"/>
    </location>
</feature>
<dbReference type="EMBL" id="CH408035">
    <property type="protein sequence ID" value="EAQ83218.1"/>
    <property type="molecule type" value="Genomic_DNA"/>
</dbReference>
<feature type="compositionally biased region" description="Low complexity" evidence="1">
    <location>
        <begin position="77"/>
        <end position="115"/>
    </location>
</feature>
<feature type="region of interest" description="Disordered" evidence="1">
    <location>
        <begin position="1"/>
        <end position="127"/>
    </location>
</feature>
<accession>Q2GQY2</accession>
<protein>
    <submittedName>
        <fullName evidence="2">Uncharacterized protein</fullName>
    </submittedName>
</protein>
<evidence type="ECO:0000256" key="1">
    <source>
        <dbReference type="SAM" id="MobiDB-lite"/>
    </source>
</evidence>
<dbReference type="eggNOG" id="ENOG502SR1A">
    <property type="taxonomic scope" value="Eukaryota"/>
</dbReference>
<feature type="region of interest" description="Disordered" evidence="1">
    <location>
        <begin position="224"/>
        <end position="294"/>
    </location>
</feature>
<gene>
    <name evidence="2" type="ORF">CHGG_09622</name>
</gene>
<sequence length="321" mass="35215">MWSTTTNSKISQNVGPTSPPETPRTASPVFGRKSSPRPGERPPPIPLRPMAPPMSTRQAVNGLNFGHSTAIRPGQLSPRSTSSSSAPSSSSDSSDSEASAPRNATSHSPSAASERPPAPAPPAPEARIGRIVTQVEFTEFIVEELSDFGDSDDERPGVVRPCAIEYAESDRSRSTSRTRPEIDQRMMFNLGNLNCSDSDETDLEEHEYQEFLIKRRLAARHKRMTSGSIGKRTISESIGSDTDREDIRSFLNSEEAGSSARRLRRRVGDRRSLQFSDPPPPRIEELDEPGSSEDEILAGESLARELPYYEYVSMEVDSPSP</sequence>
<feature type="compositionally biased region" description="Acidic residues" evidence="1">
    <location>
        <begin position="285"/>
        <end position="294"/>
    </location>
</feature>
<proteinExistence type="predicted"/>
<name>Q2GQY2_CHAGB</name>
<dbReference type="GeneID" id="4396769"/>
<dbReference type="HOGENOM" id="CLU_041686_0_0_1"/>
<evidence type="ECO:0000313" key="2">
    <source>
        <dbReference type="EMBL" id="EAQ83218.1"/>
    </source>
</evidence>
<dbReference type="STRING" id="306901.Q2GQY2"/>
<keyword evidence="3" id="KW-1185">Reference proteome</keyword>
<feature type="compositionally biased region" description="Polar residues" evidence="1">
    <location>
        <begin position="1"/>
        <end position="16"/>
    </location>
</feature>